<reference evidence="2 3" key="1">
    <citation type="submission" date="2017-11" db="EMBL/GenBank/DDBJ databases">
        <title>Sphingomonas oleivorans sp. nov., isolated from oil-contaminated soil.</title>
        <authorList>
            <person name="Wang L."/>
            <person name="Chen L."/>
        </authorList>
    </citation>
    <scope>NUCLEOTIDE SEQUENCE [LARGE SCALE GENOMIC DNA]</scope>
    <source>
        <strain evidence="2 3">K101</strain>
    </source>
</reference>
<organism evidence="2 3">
    <name type="scientific">Edaphosphingomonas fennica</name>
    <dbReference type="NCBI Taxonomy" id="114404"/>
    <lineage>
        <taxon>Bacteria</taxon>
        <taxon>Pseudomonadati</taxon>
        <taxon>Pseudomonadota</taxon>
        <taxon>Alphaproteobacteria</taxon>
        <taxon>Sphingomonadales</taxon>
        <taxon>Rhizorhabdaceae</taxon>
        <taxon>Edaphosphingomonas</taxon>
    </lineage>
</organism>
<dbReference type="AlphaFoldDB" id="A0A2T4I553"/>
<name>A0A2T4I553_9SPHN</name>
<evidence type="ECO:0000313" key="2">
    <source>
        <dbReference type="EMBL" id="PTD24793.1"/>
    </source>
</evidence>
<dbReference type="RefSeq" id="WP_107394476.1">
    <property type="nucleotide sequence ID" value="NZ_PHHF01000030.1"/>
</dbReference>
<dbReference type="EMBL" id="PHHF01000030">
    <property type="protein sequence ID" value="PTD24793.1"/>
    <property type="molecule type" value="Genomic_DNA"/>
</dbReference>
<protein>
    <submittedName>
        <fullName evidence="2">Uncharacterized protein</fullName>
    </submittedName>
</protein>
<proteinExistence type="predicted"/>
<evidence type="ECO:0000313" key="3">
    <source>
        <dbReference type="Proteomes" id="UP000241206"/>
    </source>
</evidence>
<gene>
    <name evidence="2" type="ORF">CV103_07210</name>
</gene>
<sequence>MAGKNFTSLRKPAPDEAQIRVNPETGKAYIFVERPKVMSLPTASPEEIAEIVEALRNAPPTSEPADRNDIGE</sequence>
<accession>A0A2T4I553</accession>
<feature type="region of interest" description="Disordered" evidence="1">
    <location>
        <begin position="1"/>
        <end position="20"/>
    </location>
</feature>
<comment type="caution">
    <text evidence="2">The sequence shown here is derived from an EMBL/GenBank/DDBJ whole genome shotgun (WGS) entry which is preliminary data.</text>
</comment>
<keyword evidence="3" id="KW-1185">Reference proteome</keyword>
<dbReference type="Proteomes" id="UP000241206">
    <property type="component" value="Unassembled WGS sequence"/>
</dbReference>
<evidence type="ECO:0000256" key="1">
    <source>
        <dbReference type="SAM" id="MobiDB-lite"/>
    </source>
</evidence>